<dbReference type="EMBL" id="BJWL01000026">
    <property type="protein sequence ID" value="GFZ17852.1"/>
    <property type="molecule type" value="Genomic_DNA"/>
</dbReference>
<gene>
    <name evidence="1" type="ORF">Acr_26g0011220</name>
</gene>
<dbReference type="AlphaFoldDB" id="A0A7J0H470"/>
<organism evidence="1 2">
    <name type="scientific">Actinidia rufa</name>
    <dbReference type="NCBI Taxonomy" id="165716"/>
    <lineage>
        <taxon>Eukaryota</taxon>
        <taxon>Viridiplantae</taxon>
        <taxon>Streptophyta</taxon>
        <taxon>Embryophyta</taxon>
        <taxon>Tracheophyta</taxon>
        <taxon>Spermatophyta</taxon>
        <taxon>Magnoliopsida</taxon>
        <taxon>eudicotyledons</taxon>
        <taxon>Gunneridae</taxon>
        <taxon>Pentapetalae</taxon>
        <taxon>asterids</taxon>
        <taxon>Ericales</taxon>
        <taxon>Actinidiaceae</taxon>
        <taxon>Actinidia</taxon>
    </lineage>
</organism>
<protein>
    <submittedName>
        <fullName evidence="1">Uncharacterized protein</fullName>
    </submittedName>
</protein>
<dbReference type="Proteomes" id="UP000585474">
    <property type="component" value="Unassembled WGS sequence"/>
</dbReference>
<reference evidence="1 2" key="1">
    <citation type="submission" date="2019-07" db="EMBL/GenBank/DDBJ databases">
        <title>De Novo Assembly of kiwifruit Actinidia rufa.</title>
        <authorList>
            <person name="Sugita-Konishi S."/>
            <person name="Sato K."/>
            <person name="Mori E."/>
            <person name="Abe Y."/>
            <person name="Kisaki G."/>
            <person name="Hamano K."/>
            <person name="Suezawa K."/>
            <person name="Otani M."/>
            <person name="Fukuda T."/>
            <person name="Manabe T."/>
            <person name="Gomi K."/>
            <person name="Tabuchi M."/>
            <person name="Akimitsu K."/>
            <person name="Kataoka I."/>
        </authorList>
    </citation>
    <scope>NUCLEOTIDE SEQUENCE [LARGE SCALE GENOMIC DNA]</scope>
    <source>
        <strain evidence="2">cv. Fuchu</strain>
    </source>
</reference>
<evidence type="ECO:0000313" key="1">
    <source>
        <dbReference type="EMBL" id="GFZ17852.1"/>
    </source>
</evidence>
<name>A0A7J0H470_9ERIC</name>
<accession>A0A7J0H470</accession>
<proteinExistence type="predicted"/>
<keyword evidence="2" id="KW-1185">Reference proteome</keyword>
<evidence type="ECO:0000313" key="2">
    <source>
        <dbReference type="Proteomes" id="UP000585474"/>
    </source>
</evidence>
<comment type="caution">
    <text evidence="1">The sequence shown here is derived from an EMBL/GenBank/DDBJ whole genome shotgun (WGS) entry which is preliminary data.</text>
</comment>
<sequence>MLKELVSIESTVDTVKPQFLIGFCTVARIIGIADFVDFVGDEMELTEKQRNLSEKINGISKEGDGLKEGGVEGGGKGRLGAEDGVVAVGSGG</sequence>